<dbReference type="EMBL" id="JABFTP020000103">
    <property type="protein sequence ID" value="KAL3276971.1"/>
    <property type="molecule type" value="Genomic_DNA"/>
</dbReference>
<feature type="domain" description="Spaetzle" evidence="5">
    <location>
        <begin position="148"/>
        <end position="240"/>
    </location>
</feature>
<dbReference type="AlphaFoldDB" id="A0ABD2NFF8"/>
<dbReference type="FunFam" id="2.10.90.10:FF:000056">
    <property type="entry name" value="Protein spaetzle"/>
    <property type="match status" value="1"/>
</dbReference>
<evidence type="ECO:0000256" key="4">
    <source>
        <dbReference type="SAM" id="SignalP"/>
    </source>
</evidence>
<protein>
    <recommendedName>
        <fullName evidence="5">Spaetzle domain-containing protein</fullName>
    </recommendedName>
</protein>
<keyword evidence="7" id="KW-1185">Reference proteome</keyword>
<reference evidence="6 7" key="1">
    <citation type="journal article" date="2021" name="BMC Biol.">
        <title>Horizontally acquired antibacterial genes associated with adaptive radiation of ladybird beetles.</title>
        <authorList>
            <person name="Li H.S."/>
            <person name="Tang X.F."/>
            <person name="Huang Y.H."/>
            <person name="Xu Z.Y."/>
            <person name="Chen M.L."/>
            <person name="Du X.Y."/>
            <person name="Qiu B.Y."/>
            <person name="Chen P.T."/>
            <person name="Zhang W."/>
            <person name="Slipinski A."/>
            <person name="Escalona H.E."/>
            <person name="Waterhouse R.M."/>
            <person name="Zwick A."/>
            <person name="Pang H."/>
        </authorList>
    </citation>
    <scope>NUCLEOTIDE SEQUENCE [LARGE SCALE GENOMIC DNA]</scope>
    <source>
        <strain evidence="6">SYSU2018</strain>
    </source>
</reference>
<keyword evidence="2" id="KW-1015">Disulfide bond</keyword>
<feature type="signal peptide" evidence="4">
    <location>
        <begin position="1"/>
        <end position="22"/>
    </location>
</feature>
<dbReference type="InterPro" id="IPR052444">
    <property type="entry name" value="Spz/Toll_ligand-like"/>
</dbReference>
<proteinExistence type="predicted"/>
<dbReference type="InterPro" id="IPR029034">
    <property type="entry name" value="Cystine-knot_cytokine"/>
</dbReference>
<comment type="caution">
    <text evidence="6">The sequence shown here is derived from an EMBL/GenBank/DDBJ whole genome shotgun (WGS) entry which is preliminary data.</text>
</comment>
<dbReference type="PANTHER" id="PTHR23199">
    <property type="entry name" value="NEUROTROPHIN 1-RELATED"/>
    <property type="match status" value="1"/>
</dbReference>
<dbReference type="Proteomes" id="UP001516400">
    <property type="component" value="Unassembled WGS sequence"/>
</dbReference>
<dbReference type="InterPro" id="IPR032104">
    <property type="entry name" value="Spaetzle"/>
</dbReference>
<evidence type="ECO:0000259" key="5">
    <source>
        <dbReference type="Pfam" id="PF16077"/>
    </source>
</evidence>
<gene>
    <name evidence="6" type="ORF">HHI36_012334</name>
</gene>
<evidence type="ECO:0000256" key="1">
    <source>
        <dbReference type="ARBA" id="ARBA00022729"/>
    </source>
</evidence>
<sequence length="243" mass="27996">MRSFTSLITSFIFIMCHTRLSANHPFQVPKNRGAIPLIEDDTIFFRTMNWTPTNNRPKSSVPTFDMNKGFVQPAPLPDYPERSRHHRARKRKCVQNFCEEVDDYPETLIRNIVSRTHALDAYFREAEIAFELNNRGAFDEEDDSKDLMCNVVSATLYPQTAVNTKEEEKILVNIDGFKQGLNFETCANDDSPCRFSETLPLGYKSTCKQKYVKRNLAILGENNKTSWDTFNVPSCCVCVIKRE</sequence>
<dbReference type="GO" id="GO:0005615">
    <property type="term" value="C:extracellular space"/>
    <property type="evidence" value="ECO:0007669"/>
    <property type="project" value="UniProtKB-ARBA"/>
</dbReference>
<keyword evidence="3" id="KW-0325">Glycoprotein</keyword>
<evidence type="ECO:0000313" key="7">
    <source>
        <dbReference type="Proteomes" id="UP001516400"/>
    </source>
</evidence>
<name>A0ABD2NFF8_9CUCU</name>
<dbReference type="PANTHER" id="PTHR23199:SF12">
    <property type="entry name" value="NEUROTROPHIN 1-RELATED"/>
    <property type="match status" value="1"/>
</dbReference>
<dbReference type="Pfam" id="PF16077">
    <property type="entry name" value="Spaetzle"/>
    <property type="match status" value="1"/>
</dbReference>
<organism evidence="6 7">
    <name type="scientific">Cryptolaemus montrouzieri</name>
    <dbReference type="NCBI Taxonomy" id="559131"/>
    <lineage>
        <taxon>Eukaryota</taxon>
        <taxon>Metazoa</taxon>
        <taxon>Ecdysozoa</taxon>
        <taxon>Arthropoda</taxon>
        <taxon>Hexapoda</taxon>
        <taxon>Insecta</taxon>
        <taxon>Pterygota</taxon>
        <taxon>Neoptera</taxon>
        <taxon>Endopterygota</taxon>
        <taxon>Coleoptera</taxon>
        <taxon>Polyphaga</taxon>
        <taxon>Cucujiformia</taxon>
        <taxon>Coccinelloidea</taxon>
        <taxon>Coccinellidae</taxon>
        <taxon>Scymninae</taxon>
        <taxon>Scymnini</taxon>
        <taxon>Cryptolaemus</taxon>
    </lineage>
</organism>
<dbReference type="SUPFAM" id="SSF57501">
    <property type="entry name" value="Cystine-knot cytokines"/>
    <property type="match status" value="1"/>
</dbReference>
<evidence type="ECO:0000313" key="6">
    <source>
        <dbReference type="EMBL" id="KAL3276971.1"/>
    </source>
</evidence>
<dbReference type="Gene3D" id="2.10.90.10">
    <property type="entry name" value="Cystine-knot cytokines"/>
    <property type="match status" value="1"/>
</dbReference>
<accession>A0ABD2NFF8</accession>
<evidence type="ECO:0000256" key="2">
    <source>
        <dbReference type="ARBA" id="ARBA00023157"/>
    </source>
</evidence>
<feature type="chain" id="PRO_5044892196" description="Spaetzle domain-containing protein" evidence="4">
    <location>
        <begin position="23"/>
        <end position="243"/>
    </location>
</feature>
<keyword evidence="1 4" id="KW-0732">Signal</keyword>
<evidence type="ECO:0000256" key="3">
    <source>
        <dbReference type="ARBA" id="ARBA00023180"/>
    </source>
</evidence>